<evidence type="ECO:0000256" key="1">
    <source>
        <dbReference type="SAM" id="MobiDB-lite"/>
    </source>
</evidence>
<dbReference type="Proteomes" id="UP000182227">
    <property type="component" value="Unassembled WGS sequence"/>
</dbReference>
<evidence type="ECO:0000313" key="2">
    <source>
        <dbReference type="EMBL" id="CQD15476.1"/>
    </source>
</evidence>
<name>A0A0U1DG15_9MYCO</name>
<feature type="region of interest" description="Disordered" evidence="1">
    <location>
        <begin position="69"/>
        <end position="100"/>
    </location>
</feature>
<gene>
    <name evidence="2" type="ORF">BN970_03235</name>
</gene>
<protein>
    <submittedName>
        <fullName evidence="2">Uncharacterized protein</fullName>
    </submittedName>
</protein>
<reference evidence="2 3" key="1">
    <citation type="submission" date="2015-03" db="EMBL/GenBank/DDBJ databases">
        <authorList>
            <person name="Murphy D."/>
        </authorList>
    </citation>
    <scope>NUCLEOTIDE SEQUENCE [LARGE SCALE GENOMIC DNA]</scope>
    <source>
        <strain evidence="2 3">D16</strain>
    </source>
</reference>
<sequence precursor="true">MSERMPARSAHDHSGIAVVARKGKDMMTGRGKFAFVMAGLAAASVIAAPVASARPTCQDTATKTICTTNGSTSIKARPGTTAPPANIPVFPWLGMPGARR</sequence>
<organism evidence="2 3">
    <name type="scientific">Mycolicibacterium conceptionense</name>
    <dbReference type="NCBI Taxonomy" id="451644"/>
    <lineage>
        <taxon>Bacteria</taxon>
        <taxon>Bacillati</taxon>
        <taxon>Actinomycetota</taxon>
        <taxon>Actinomycetes</taxon>
        <taxon>Mycobacteriales</taxon>
        <taxon>Mycobacteriaceae</taxon>
        <taxon>Mycolicibacterium</taxon>
    </lineage>
</organism>
<dbReference type="AlphaFoldDB" id="A0A0U1DG15"/>
<dbReference type="EMBL" id="CTEF01000002">
    <property type="protein sequence ID" value="CQD15476.1"/>
    <property type="molecule type" value="Genomic_DNA"/>
</dbReference>
<accession>A0A0U1DG15</accession>
<proteinExistence type="predicted"/>
<evidence type="ECO:0000313" key="3">
    <source>
        <dbReference type="Proteomes" id="UP000182227"/>
    </source>
</evidence>